<dbReference type="InterPro" id="IPR006119">
    <property type="entry name" value="Resolv_N"/>
</dbReference>
<reference evidence="7 8" key="1">
    <citation type="submission" date="2023-07" db="EMBL/GenBank/DDBJ databases">
        <title>Sequencing the genomes of 1000 actinobacteria strains.</title>
        <authorList>
            <person name="Klenk H.-P."/>
        </authorList>
    </citation>
    <scope>NUCLEOTIDE SEQUENCE [LARGE SCALE GENOMIC DNA]</scope>
    <source>
        <strain evidence="7 8">DSM 44109</strain>
    </source>
</reference>
<evidence type="ECO:0000256" key="5">
    <source>
        <dbReference type="SAM" id="MobiDB-lite"/>
    </source>
</evidence>
<feature type="region of interest" description="Disordered" evidence="5">
    <location>
        <begin position="51"/>
        <end position="72"/>
    </location>
</feature>
<dbReference type="SUPFAM" id="SSF53041">
    <property type="entry name" value="Resolvase-like"/>
    <property type="match status" value="1"/>
</dbReference>
<keyword evidence="8" id="KW-1185">Reference proteome</keyword>
<dbReference type="PROSITE" id="PS00397">
    <property type="entry name" value="RECOMBINASES_1"/>
    <property type="match status" value="1"/>
</dbReference>
<organism evidence="7 8">
    <name type="scientific">Streptosporangium brasiliense</name>
    <dbReference type="NCBI Taxonomy" id="47480"/>
    <lineage>
        <taxon>Bacteria</taxon>
        <taxon>Bacillati</taxon>
        <taxon>Actinomycetota</taxon>
        <taxon>Actinomycetes</taxon>
        <taxon>Streptosporangiales</taxon>
        <taxon>Streptosporangiaceae</taxon>
        <taxon>Streptosporangium</taxon>
    </lineage>
</organism>
<dbReference type="PROSITE" id="PS51736">
    <property type="entry name" value="RECOMBINASES_3"/>
    <property type="match status" value="1"/>
</dbReference>
<gene>
    <name evidence="7" type="ORF">J2S55_007919</name>
</gene>
<proteinExistence type="predicted"/>
<protein>
    <recommendedName>
        <fullName evidence="6">Resolvase/invertase-type recombinase catalytic domain-containing protein</fullName>
    </recommendedName>
</protein>
<accession>A0ABT9RHA0</accession>
<keyword evidence="1" id="KW-0229">DNA integration</keyword>
<name>A0ABT9RHA0_9ACTN</name>
<feature type="domain" description="Resolvase/invertase-type recombinase catalytic" evidence="6">
    <location>
        <begin position="22"/>
        <end position="72"/>
    </location>
</feature>
<dbReference type="RefSeq" id="WP_306871760.1">
    <property type="nucleotide sequence ID" value="NZ_JAUSRB010000002.1"/>
</dbReference>
<comment type="caution">
    <text evidence="7">The sequence shown here is derived from an EMBL/GenBank/DDBJ whole genome shotgun (WGS) entry which is preliminary data.</text>
</comment>
<evidence type="ECO:0000256" key="1">
    <source>
        <dbReference type="ARBA" id="ARBA00022908"/>
    </source>
</evidence>
<dbReference type="Proteomes" id="UP001230426">
    <property type="component" value="Unassembled WGS sequence"/>
</dbReference>
<keyword evidence="2" id="KW-0238">DNA-binding</keyword>
<sequence length="72" mass="7603">MTSILEPPADLLAALPAHPSEIHIGYARVSTGGQKLERQIDALSAAGRRRIFATKGPARPCSGPSWRPATPS</sequence>
<dbReference type="Gene3D" id="3.40.50.1390">
    <property type="entry name" value="Resolvase, N-terminal catalytic domain"/>
    <property type="match status" value="1"/>
</dbReference>
<feature type="active site" description="O-(5'-phospho-DNA)-serine intermediate" evidence="4">
    <location>
        <position position="30"/>
    </location>
</feature>
<evidence type="ECO:0000256" key="4">
    <source>
        <dbReference type="PROSITE-ProRule" id="PRU10137"/>
    </source>
</evidence>
<evidence type="ECO:0000313" key="7">
    <source>
        <dbReference type="EMBL" id="MDP9868653.1"/>
    </source>
</evidence>
<evidence type="ECO:0000259" key="6">
    <source>
        <dbReference type="PROSITE" id="PS51736"/>
    </source>
</evidence>
<evidence type="ECO:0000256" key="2">
    <source>
        <dbReference type="ARBA" id="ARBA00023125"/>
    </source>
</evidence>
<dbReference type="EMBL" id="JAUSRB010000002">
    <property type="protein sequence ID" value="MDP9868653.1"/>
    <property type="molecule type" value="Genomic_DNA"/>
</dbReference>
<evidence type="ECO:0000313" key="8">
    <source>
        <dbReference type="Proteomes" id="UP001230426"/>
    </source>
</evidence>
<evidence type="ECO:0000256" key="3">
    <source>
        <dbReference type="ARBA" id="ARBA00023172"/>
    </source>
</evidence>
<keyword evidence="3" id="KW-0233">DNA recombination</keyword>
<dbReference type="InterPro" id="IPR006118">
    <property type="entry name" value="Recombinase_CS"/>
</dbReference>
<dbReference type="Pfam" id="PF00239">
    <property type="entry name" value="Resolvase"/>
    <property type="match status" value="1"/>
</dbReference>
<dbReference type="InterPro" id="IPR036162">
    <property type="entry name" value="Resolvase-like_N_sf"/>
</dbReference>